<dbReference type="PANTHER" id="PTHR36541">
    <property type="entry name" value="SUPEROXIDE REDUCTASE-RELATED"/>
    <property type="match status" value="1"/>
</dbReference>
<accession>A0A269TF60</accession>
<keyword evidence="2" id="KW-0813">Transport</keyword>
<dbReference type="RefSeq" id="WP_014015427.1">
    <property type="nucleotide sequence ID" value="NZ_AP031433.1"/>
</dbReference>
<dbReference type="Proteomes" id="UP000238358">
    <property type="component" value="Chromosome"/>
</dbReference>
<reference evidence="7 9" key="1">
    <citation type="journal article" date="2018" name="Genome Announc.">
        <title>Complete genomes of two Megasphaera elsdenii strains, NCIMB 702410 and ATCC 25940.</title>
        <authorList>
            <person name="Hatmaker E.A."/>
            <person name="O'Dell K."/>
            <person name="Riley L.A."/>
            <person name="Klingeman D.M."/>
            <person name="Guss A.M."/>
        </authorList>
    </citation>
    <scope>NUCLEOTIDE SEQUENCE [LARGE SCALE GENOMIC DNA]</scope>
    <source>
        <strain evidence="7 9">NCIMB702410</strain>
    </source>
</reference>
<dbReference type="Proteomes" id="UP000536773">
    <property type="component" value="Unassembled WGS sequence"/>
</dbReference>
<evidence type="ECO:0000313" key="7">
    <source>
        <dbReference type="EMBL" id="AVO26962.1"/>
    </source>
</evidence>
<dbReference type="EMBL" id="JABBJH010000006">
    <property type="protein sequence ID" value="NMK38829.1"/>
    <property type="molecule type" value="Genomic_DNA"/>
</dbReference>
<dbReference type="Gene3D" id="2.60.40.730">
    <property type="entry name" value="SOR catalytic domain"/>
    <property type="match status" value="1"/>
</dbReference>
<evidence type="ECO:0000256" key="4">
    <source>
        <dbReference type="ARBA" id="ARBA00022982"/>
    </source>
</evidence>
<dbReference type="GO" id="GO:0016491">
    <property type="term" value="F:oxidoreductase activity"/>
    <property type="evidence" value="ECO:0007669"/>
    <property type="project" value="InterPro"/>
</dbReference>
<dbReference type="OrthoDB" id="9814936at2"/>
<evidence type="ECO:0000313" key="10">
    <source>
        <dbReference type="Proteomes" id="UP000536773"/>
    </source>
</evidence>
<dbReference type="SUPFAM" id="SSF49367">
    <property type="entry name" value="Superoxide reductase-like"/>
    <property type="match status" value="1"/>
</dbReference>
<name>A0A269TF60_MEGEL</name>
<sequence length="116" mass="12654">MKDVKFYQLEGKNVLALLSGSVEGAEPIAVGSVDAAKEKHIPVVKRVGDTLEVTVGSVTHPMLEEHHIEWIALATDDKLEIKFLKPGEEPKAVFAAVDSGVVYESCNLHGIWKAEF</sequence>
<dbReference type="GO" id="GO:0005506">
    <property type="term" value="F:iron ion binding"/>
    <property type="evidence" value="ECO:0007669"/>
    <property type="project" value="InterPro"/>
</dbReference>
<dbReference type="Pfam" id="PF01880">
    <property type="entry name" value="Desulfoferrodox"/>
    <property type="match status" value="1"/>
</dbReference>
<feature type="domain" description="Desulfoferrodoxin ferrous iron-binding" evidence="6">
    <location>
        <begin position="33"/>
        <end position="114"/>
    </location>
</feature>
<dbReference type="AlphaFoldDB" id="A0A269TF60"/>
<dbReference type="PANTHER" id="PTHR36541:SF1">
    <property type="entry name" value="SUPEROXIDE REDUCTASE-RELATED"/>
    <property type="match status" value="1"/>
</dbReference>
<keyword evidence="5" id="KW-0408">Iron</keyword>
<dbReference type="InterPro" id="IPR051233">
    <property type="entry name" value="Desulfoferrodoxin_SOR"/>
</dbReference>
<evidence type="ECO:0000313" key="8">
    <source>
        <dbReference type="EMBL" id="NMK38829.1"/>
    </source>
</evidence>
<evidence type="ECO:0000256" key="3">
    <source>
        <dbReference type="ARBA" id="ARBA00022723"/>
    </source>
</evidence>
<evidence type="ECO:0000256" key="5">
    <source>
        <dbReference type="ARBA" id="ARBA00023004"/>
    </source>
</evidence>
<reference evidence="8 10" key="2">
    <citation type="submission" date="2020-04" db="EMBL/GenBank/DDBJ databases">
        <authorList>
            <person name="Hitch T.C.A."/>
            <person name="Wylensek D."/>
            <person name="Clavel T."/>
        </authorList>
    </citation>
    <scope>NUCLEOTIDE SEQUENCE [LARGE SCALE GENOMIC DNA]</scope>
    <source>
        <strain evidence="8 10">WCA-386-APC-2A</strain>
    </source>
</reference>
<comment type="similarity">
    <text evidence="1">Belongs to the desulfoferrodoxin family.</text>
</comment>
<dbReference type="EMBL" id="CP027569">
    <property type="protein sequence ID" value="AVO26962.1"/>
    <property type="molecule type" value="Genomic_DNA"/>
</dbReference>
<dbReference type="NCBIfam" id="TIGR00332">
    <property type="entry name" value="neela_ferrous"/>
    <property type="match status" value="1"/>
</dbReference>
<proteinExistence type="inferred from homology"/>
<evidence type="ECO:0000259" key="6">
    <source>
        <dbReference type="Pfam" id="PF01880"/>
    </source>
</evidence>
<dbReference type="GeneID" id="97491405"/>
<dbReference type="InterPro" id="IPR036073">
    <property type="entry name" value="Desulfoferrodoxin_Fe-bd_dom_sf"/>
</dbReference>
<organism evidence="8 10">
    <name type="scientific">Megasphaera elsdenii</name>
    <dbReference type="NCBI Taxonomy" id="907"/>
    <lineage>
        <taxon>Bacteria</taxon>
        <taxon>Bacillati</taxon>
        <taxon>Bacillota</taxon>
        <taxon>Negativicutes</taxon>
        <taxon>Veillonellales</taxon>
        <taxon>Veillonellaceae</taxon>
        <taxon>Megasphaera</taxon>
    </lineage>
</organism>
<protein>
    <submittedName>
        <fullName evidence="8">Desulfoferrodoxin</fullName>
    </submittedName>
</protein>
<gene>
    <name evidence="7" type="ORF">C6Y28_04730</name>
    <name evidence="8" type="ORF">HG933_05485</name>
</gene>
<evidence type="ECO:0000256" key="1">
    <source>
        <dbReference type="ARBA" id="ARBA00005941"/>
    </source>
</evidence>
<evidence type="ECO:0000313" key="9">
    <source>
        <dbReference type="Proteomes" id="UP000238358"/>
    </source>
</evidence>
<keyword evidence="4" id="KW-0249">Electron transport</keyword>
<dbReference type="InterPro" id="IPR002742">
    <property type="entry name" value="Desulfoferrodoxin_Fe-bd_dom"/>
</dbReference>
<evidence type="ECO:0000256" key="2">
    <source>
        <dbReference type="ARBA" id="ARBA00022448"/>
    </source>
</evidence>
<keyword evidence="3" id="KW-0479">Metal-binding</keyword>